<dbReference type="EMBL" id="CCSD01000097">
    <property type="protein sequence ID" value="CDZ91323.1"/>
    <property type="molecule type" value="Genomic_DNA"/>
</dbReference>
<dbReference type="AlphaFoldDB" id="A0A098BRG9"/>
<evidence type="ECO:0000313" key="3">
    <source>
        <dbReference type="Proteomes" id="UP000042997"/>
    </source>
</evidence>
<dbReference type="NCBIfam" id="TIGR01764">
    <property type="entry name" value="excise"/>
    <property type="match status" value="1"/>
</dbReference>
<evidence type="ECO:0000313" key="2">
    <source>
        <dbReference type="EMBL" id="CDZ91323.1"/>
    </source>
</evidence>
<dbReference type="Proteomes" id="UP000042997">
    <property type="component" value="Unassembled WGS sequence"/>
</dbReference>
<accession>A0A098BRG9</accession>
<feature type="domain" description="Helix-turn-helix" evidence="1">
    <location>
        <begin position="48"/>
        <end position="97"/>
    </location>
</feature>
<gene>
    <name evidence="2" type="ORF">RHRU231_820093</name>
</gene>
<protein>
    <submittedName>
        <fullName evidence="2">DNA binding domain protein, excisionase family</fullName>
    </submittedName>
</protein>
<organism evidence="2 3">
    <name type="scientific">Rhodococcus ruber</name>
    <dbReference type="NCBI Taxonomy" id="1830"/>
    <lineage>
        <taxon>Bacteria</taxon>
        <taxon>Bacillati</taxon>
        <taxon>Actinomycetota</taxon>
        <taxon>Actinomycetes</taxon>
        <taxon>Mycobacteriales</taxon>
        <taxon>Nocardiaceae</taxon>
        <taxon>Rhodococcus</taxon>
    </lineage>
</organism>
<proteinExistence type="predicted"/>
<evidence type="ECO:0000259" key="1">
    <source>
        <dbReference type="Pfam" id="PF12728"/>
    </source>
</evidence>
<sequence length="122" mass="12804">MRRPPSPDTIAAVTLGPFDAAAAGAALARILDESGADAAVTIVPVPALLTTAQAADVLGVGRAYVARLVDDGTLPSRFHGLHRRIRRADVLACAARRAEARSRALDAVADLSRRDGLYDDDF</sequence>
<dbReference type="InterPro" id="IPR010093">
    <property type="entry name" value="SinI_DNA-bd"/>
</dbReference>
<dbReference type="eggNOG" id="ENOG5032IIW">
    <property type="taxonomic scope" value="Bacteria"/>
</dbReference>
<dbReference type="GO" id="GO:0003677">
    <property type="term" value="F:DNA binding"/>
    <property type="evidence" value="ECO:0007669"/>
    <property type="project" value="InterPro"/>
</dbReference>
<name>A0A098BRG9_9NOCA</name>
<dbReference type="Pfam" id="PF12728">
    <property type="entry name" value="HTH_17"/>
    <property type="match status" value="1"/>
</dbReference>
<reference evidence="2 3" key="1">
    <citation type="journal article" date="2014" name="Genome Announc.">
        <title>Draft Genome Sequence of Propane- and Butane-Oxidizing Actinobacterium Rhodococcus ruber IEGM 231.</title>
        <authorList>
            <person name="Ivshina I.B."/>
            <person name="Kuyukina M.S."/>
            <person name="Krivoruchko A.V."/>
            <person name="Barbe V."/>
            <person name="Fischer C."/>
        </authorList>
    </citation>
    <scope>NUCLEOTIDE SEQUENCE [LARGE SCALE GENOMIC DNA]</scope>
</reference>
<dbReference type="InterPro" id="IPR041657">
    <property type="entry name" value="HTH_17"/>
</dbReference>